<proteinExistence type="predicted"/>
<name>A0ABP9K871_9NOCA</name>
<evidence type="ECO:0000256" key="1">
    <source>
        <dbReference type="SAM" id="SignalP"/>
    </source>
</evidence>
<accession>A0ABP9K871</accession>
<organism evidence="2 3">
    <name type="scientific">Nocardia callitridis</name>
    <dbReference type="NCBI Taxonomy" id="648753"/>
    <lineage>
        <taxon>Bacteria</taxon>
        <taxon>Bacillati</taxon>
        <taxon>Actinomycetota</taxon>
        <taxon>Actinomycetes</taxon>
        <taxon>Mycobacteriales</taxon>
        <taxon>Nocardiaceae</taxon>
        <taxon>Nocardia</taxon>
    </lineage>
</organism>
<dbReference type="Pfam" id="PF03583">
    <property type="entry name" value="LIP"/>
    <property type="match status" value="1"/>
</dbReference>
<dbReference type="RefSeq" id="WP_345495146.1">
    <property type="nucleotide sequence ID" value="NZ_BAABJM010000002.1"/>
</dbReference>
<protein>
    <submittedName>
        <fullName evidence="2">Lipase family protein</fullName>
    </submittedName>
</protein>
<comment type="caution">
    <text evidence="2">The sequence shown here is derived from an EMBL/GenBank/DDBJ whole genome shotgun (WGS) entry which is preliminary data.</text>
</comment>
<keyword evidence="1" id="KW-0732">Signal</keyword>
<evidence type="ECO:0000313" key="3">
    <source>
        <dbReference type="Proteomes" id="UP001500603"/>
    </source>
</evidence>
<sequence>MLRLPRRVSVVMTVCAVLVTLCGGVVAADPVRVADFDPDPTGDTYLDQRFDTEGLPHGTILSSRRVDILPPLAVTSSFDAWQVWFSTSAADGSPIAAITTIMKPHRWNGRVVSNNYAIDSVGLKCNPSYQLTHEVSIEAPDTTRQLLSRGYAVVMTDYQGPKMAYAHGPTQAREVLDGLRAALALPDAGLADSPVAMIGYSGGAIATVWAAQTQSAYAPELNIVGAAAGGTPADLRLLRETMDGKPPAAGLYLLAALGIARVTPGALDLLNEAGKVTAKKNKNLCFTEGAIAGLAPLPLKLFTSKDVYETPVVQRVYRETTAGAVAPTMPIYLWHGKFDEWIPAEGARALAQSWRDKGADVTLDMKPCEHLTCAFVPDALDAVDRWMSNPD</sequence>
<feature type="signal peptide" evidence="1">
    <location>
        <begin position="1"/>
        <end position="27"/>
    </location>
</feature>
<gene>
    <name evidence="2" type="ORF">GCM10023318_21930</name>
</gene>
<dbReference type="Gene3D" id="1.10.260.130">
    <property type="match status" value="1"/>
</dbReference>
<feature type="chain" id="PRO_5045320297" evidence="1">
    <location>
        <begin position="28"/>
        <end position="391"/>
    </location>
</feature>
<dbReference type="Proteomes" id="UP001500603">
    <property type="component" value="Unassembled WGS sequence"/>
</dbReference>
<dbReference type="SUPFAM" id="SSF53474">
    <property type="entry name" value="alpha/beta-Hydrolases"/>
    <property type="match status" value="1"/>
</dbReference>
<reference evidence="3" key="1">
    <citation type="journal article" date="2019" name="Int. J. Syst. Evol. Microbiol.">
        <title>The Global Catalogue of Microorganisms (GCM) 10K type strain sequencing project: providing services to taxonomists for standard genome sequencing and annotation.</title>
        <authorList>
            <consortium name="The Broad Institute Genomics Platform"/>
            <consortium name="The Broad Institute Genome Sequencing Center for Infectious Disease"/>
            <person name="Wu L."/>
            <person name="Ma J."/>
        </authorList>
    </citation>
    <scope>NUCLEOTIDE SEQUENCE [LARGE SCALE GENOMIC DNA]</scope>
    <source>
        <strain evidence="3">JCM 18298</strain>
    </source>
</reference>
<dbReference type="PANTHER" id="PTHR34853">
    <property type="match status" value="1"/>
</dbReference>
<dbReference type="InterPro" id="IPR005152">
    <property type="entry name" value="Lipase_secreted"/>
</dbReference>
<dbReference type="InterPro" id="IPR029058">
    <property type="entry name" value="AB_hydrolase_fold"/>
</dbReference>
<evidence type="ECO:0000313" key="2">
    <source>
        <dbReference type="EMBL" id="GAA5051021.1"/>
    </source>
</evidence>
<keyword evidence="3" id="KW-1185">Reference proteome</keyword>
<dbReference type="EMBL" id="BAABJM010000002">
    <property type="protein sequence ID" value="GAA5051021.1"/>
    <property type="molecule type" value="Genomic_DNA"/>
</dbReference>
<dbReference type="PANTHER" id="PTHR34853:SF1">
    <property type="entry name" value="LIPASE 5"/>
    <property type="match status" value="1"/>
</dbReference>
<dbReference type="PIRSF" id="PIRSF029171">
    <property type="entry name" value="Esterase_LipA"/>
    <property type="match status" value="1"/>
</dbReference>
<dbReference type="Gene3D" id="3.40.50.1820">
    <property type="entry name" value="alpha/beta hydrolase"/>
    <property type="match status" value="1"/>
</dbReference>